<evidence type="ECO:0000313" key="3">
    <source>
        <dbReference type="Proteomes" id="UP001233999"/>
    </source>
</evidence>
<evidence type="ECO:0000259" key="1">
    <source>
        <dbReference type="Pfam" id="PF16087"/>
    </source>
</evidence>
<dbReference type="Proteomes" id="UP001233999">
    <property type="component" value="Unassembled WGS sequence"/>
</dbReference>
<dbReference type="InterPro" id="IPR032135">
    <property type="entry name" value="DUF4817"/>
</dbReference>
<keyword evidence="3" id="KW-1185">Reference proteome</keyword>
<dbReference type="PANTHER" id="PTHR47326">
    <property type="entry name" value="TRANSPOSABLE ELEMENT TC3 TRANSPOSASE-LIKE PROTEIN"/>
    <property type="match status" value="1"/>
</dbReference>
<dbReference type="Gene3D" id="3.30.420.10">
    <property type="entry name" value="Ribonuclease H-like superfamily/Ribonuclease H"/>
    <property type="match status" value="1"/>
</dbReference>
<accession>A0AAD8A5M0</accession>
<reference evidence="2" key="1">
    <citation type="journal article" date="2023" name="IScience">
        <title>Live-bearing cockroach genome reveals convergent evolutionary mechanisms linked to viviparity in insects and beyond.</title>
        <authorList>
            <person name="Fouks B."/>
            <person name="Harrison M.C."/>
            <person name="Mikhailova A.A."/>
            <person name="Marchal E."/>
            <person name="English S."/>
            <person name="Carruthers M."/>
            <person name="Jennings E.C."/>
            <person name="Chiamaka E.L."/>
            <person name="Frigard R.A."/>
            <person name="Pippel M."/>
            <person name="Attardo G.M."/>
            <person name="Benoit J.B."/>
            <person name="Bornberg-Bauer E."/>
            <person name="Tobe S.S."/>
        </authorList>
    </citation>
    <scope>NUCLEOTIDE SEQUENCE</scope>
    <source>
        <strain evidence="2">Stay&amp;Tobe</strain>
    </source>
</reference>
<dbReference type="EMBL" id="JASPKZ010003799">
    <property type="protein sequence ID" value="KAJ9592896.1"/>
    <property type="molecule type" value="Genomic_DNA"/>
</dbReference>
<organism evidence="2 3">
    <name type="scientific">Diploptera punctata</name>
    <name type="common">Pacific beetle cockroach</name>
    <dbReference type="NCBI Taxonomy" id="6984"/>
    <lineage>
        <taxon>Eukaryota</taxon>
        <taxon>Metazoa</taxon>
        <taxon>Ecdysozoa</taxon>
        <taxon>Arthropoda</taxon>
        <taxon>Hexapoda</taxon>
        <taxon>Insecta</taxon>
        <taxon>Pterygota</taxon>
        <taxon>Neoptera</taxon>
        <taxon>Polyneoptera</taxon>
        <taxon>Dictyoptera</taxon>
        <taxon>Blattodea</taxon>
        <taxon>Blaberoidea</taxon>
        <taxon>Blaberidae</taxon>
        <taxon>Diplopterinae</taxon>
        <taxon>Diploptera</taxon>
    </lineage>
</organism>
<dbReference type="AlphaFoldDB" id="A0AAD8A5M0"/>
<proteinExistence type="predicted"/>
<comment type="caution">
    <text evidence="2">The sequence shown here is derived from an EMBL/GenBank/DDBJ whole genome shotgun (WGS) entry which is preliminary data.</text>
</comment>
<dbReference type="PANTHER" id="PTHR47326:SF1">
    <property type="entry name" value="HTH PSQ-TYPE DOMAIN-CONTAINING PROTEIN"/>
    <property type="match status" value="1"/>
</dbReference>
<dbReference type="GO" id="GO:0003676">
    <property type="term" value="F:nucleic acid binding"/>
    <property type="evidence" value="ECO:0007669"/>
    <property type="project" value="InterPro"/>
</dbReference>
<feature type="non-terminal residue" evidence="2">
    <location>
        <position position="1"/>
    </location>
</feature>
<sequence length="283" mass="32657">VLEETDSIQACQEQFVERFGDNRHPPSKSTIWALAKKLETHGTLLDRHAGGREQMTQETITNVKDRLLASPSKSLRRLSQETGMSKSSCQRAAKKAKLHAYRYTVVHELKESDKVKRVRYCQHFQTFLQDNPTILDYAWFTDEAWFHLSGYINNQNSRVWASENPHMIHEEPLHSAKIGVWCAISRRRIIGPIFFNTTVATNEYLEIFNTFVNQLDDQELSMGYFQQDGVTCHTSNASMTEIQSFFGDRVISKGLWPPRSPDLTIPDFFLWGHLKGTVYNNEP</sequence>
<gene>
    <name evidence="2" type="ORF">L9F63_015474</name>
</gene>
<dbReference type="InterPro" id="IPR036397">
    <property type="entry name" value="RNaseH_sf"/>
</dbReference>
<reference evidence="2" key="2">
    <citation type="submission" date="2023-05" db="EMBL/GenBank/DDBJ databases">
        <authorList>
            <person name="Fouks B."/>
        </authorList>
    </citation>
    <scope>NUCLEOTIDE SEQUENCE</scope>
    <source>
        <strain evidence="2">Stay&amp;Tobe</strain>
        <tissue evidence="2">Testes</tissue>
    </source>
</reference>
<feature type="domain" description="DUF4817" evidence="1">
    <location>
        <begin position="5"/>
        <end position="44"/>
    </location>
</feature>
<dbReference type="Pfam" id="PF16087">
    <property type="entry name" value="DUF4817"/>
    <property type="match status" value="1"/>
</dbReference>
<name>A0AAD8A5M0_DIPPU</name>
<evidence type="ECO:0000313" key="2">
    <source>
        <dbReference type="EMBL" id="KAJ9592896.1"/>
    </source>
</evidence>
<protein>
    <recommendedName>
        <fullName evidence="1">DUF4817 domain-containing protein</fullName>
    </recommendedName>
</protein>